<keyword evidence="5" id="KW-1185">Reference proteome</keyword>
<dbReference type="InterPro" id="IPR002071">
    <property type="entry name" value="Thermonucl_AS"/>
</dbReference>
<dbReference type="SUPFAM" id="SSF50199">
    <property type="entry name" value="Staphylococcal nuclease"/>
    <property type="match status" value="1"/>
</dbReference>
<reference evidence="4 5" key="1">
    <citation type="submission" date="2016-09" db="EMBL/GenBank/DDBJ databases">
        <title>Complete genome sequence of microbes from the polar regions.</title>
        <authorList>
            <person name="Liao L."/>
            <person name="Chen B."/>
        </authorList>
    </citation>
    <scope>NUCLEOTIDE SEQUENCE [LARGE SCALE GENOMIC DNA]</scope>
    <source>
        <strain evidence="4 5">ZS314</strain>
    </source>
</reference>
<keyword evidence="2" id="KW-1133">Transmembrane helix</keyword>
<dbReference type="SMART" id="SM00318">
    <property type="entry name" value="SNc"/>
    <property type="match status" value="1"/>
</dbReference>
<feature type="transmembrane region" description="Helical" evidence="2">
    <location>
        <begin position="17"/>
        <end position="34"/>
    </location>
</feature>
<organism evidence="4 5">
    <name type="scientific">Marisediminicola antarctica</name>
    <dbReference type="NCBI Taxonomy" id="674079"/>
    <lineage>
        <taxon>Bacteria</taxon>
        <taxon>Bacillati</taxon>
        <taxon>Actinomycetota</taxon>
        <taxon>Actinomycetes</taxon>
        <taxon>Micrococcales</taxon>
        <taxon>Microbacteriaceae</taxon>
        <taxon>Marisediminicola</taxon>
    </lineage>
</organism>
<keyword evidence="2" id="KW-0812">Transmembrane</keyword>
<evidence type="ECO:0000313" key="5">
    <source>
        <dbReference type="Proteomes" id="UP000464507"/>
    </source>
</evidence>
<evidence type="ECO:0000256" key="2">
    <source>
        <dbReference type="SAM" id="Phobius"/>
    </source>
</evidence>
<feature type="compositionally biased region" description="Low complexity" evidence="1">
    <location>
        <begin position="48"/>
        <end position="64"/>
    </location>
</feature>
<sequence>MNEWQIRNRRRAAGQRLGIAVVVIAVLAGAWVWASMPDDLSPGPTAPEGTTSEGTASESTASEGIRPADRAVIDRVIDGDTVDVLLDGAVTRVRLLNIDTPETKRENTPIECLGPEASDFLAALLPVGSTVSLEYDVERADQYGRTLAAVFTSDGQNASVAIAARGLGYSVLFEPNDRYLADVERAETDARNASLGLFDPSVGCNAG</sequence>
<dbReference type="Pfam" id="PF00565">
    <property type="entry name" value="SNase"/>
    <property type="match status" value="1"/>
</dbReference>
<protein>
    <recommendedName>
        <fullName evidence="3">TNase-like domain-containing protein</fullName>
    </recommendedName>
</protein>
<name>A0A7L5AKV1_9MICO</name>
<dbReference type="PROSITE" id="PS01123">
    <property type="entry name" value="TNASE_1"/>
    <property type="match status" value="1"/>
</dbReference>
<dbReference type="GO" id="GO:0004518">
    <property type="term" value="F:nuclease activity"/>
    <property type="evidence" value="ECO:0007669"/>
    <property type="project" value="InterPro"/>
</dbReference>
<proteinExistence type="predicted"/>
<dbReference type="RefSeq" id="WP_202614223.1">
    <property type="nucleotide sequence ID" value="NZ_CP017146.1"/>
</dbReference>
<evidence type="ECO:0000259" key="3">
    <source>
        <dbReference type="PROSITE" id="PS50830"/>
    </source>
</evidence>
<dbReference type="InterPro" id="IPR016071">
    <property type="entry name" value="Staphylococal_nuclease_OB-fold"/>
</dbReference>
<dbReference type="AlphaFoldDB" id="A0A7L5AKV1"/>
<dbReference type="EMBL" id="CP017146">
    <property type="protein sequence ID" value="QHO70425.1"/>
    <property type="molecule type" value="Genomic_DNA"/>
</dbReference>
<dbReference type="PROSITE" id="PS50830">
    <property type="entry name" value="TNASE_3"/>
    <property type="match status" value="1"/>
</dbReference>
<gene>
    <name evidence="4" type="ORF">BHD05_13005</name>
</gene>
<keyword evidence="2" id="KW-0472">Membrane</keyword>
<evidence type="ECO:0000256" key="1">
    <source>
        <dbReference type="SAM" id="MobiDB-lite"/>
    </source>
</evidence>
<dbReference type="Proteomes" id="UP000464507">
    <property type="component" value="Chromosome"/>
</dbReference>
<dbReference type="GO" id="GO:0003676">
    <property type="term" value="F:nucleic acid binding"/>
    <property type="evidence" value="ECO:0007669"/>
    <property type="project" value="InterPro"/>
</dbReference>
<dbReference type="KEGG" id="mant:BHD05_13005"/>
<accession>A0A7L5AKV1</accession>
<feature type="region of interest" description="Disordered" evidence="1">
    <location>
        <begin position="41"/>
        <end position="65"/>
    </location>
</feature>
<dbReference type="InterPro" id="IPR035437">
    <property type="entry name" value="SNase_OB-fold_sf"/>
</dbReference>
<dbReference type="Gene3D" id="2.40.50.90">
    <property type="match status" value="1"/>
</dbReference>
<feature type="domain" description="TNase-like" evidence="3">
    <location>
        <begin position="67"/>
        <end position="200"/>
    </location>
</feature>
<evidence type="ECO:0000313" key="4">
    <source>
        <dbReference type="EMBL" id="QHO70425.1"/>
    </source>
</evidence>